<dbReference type="OrthoDB" id="3096689at2759"/>
<reference evidence="2" key="1">
    <citation type="journal article" date="2017" name="Nat. Ecol. Evol.">
        <title>Genome expansion and lineage-specific genetic innovations in the forest pathogenic fungi Armillaria.</title>
        <authorList>
            <person name="Sipos G."/>
            <person name="Prasanna A.N."/>
            <person name="Walter M.C."/>
            <person name="O'Connor E."/>
            <person name="Balint B."/>
            <person name="Krizsan K."/>
            <person name="Kiss B."/>
            <person name="Hess J."/>
            <person name="Varga T."/>
            <person name="Slot J."/>
            <person name="Riley R."/>
            <person name="Boka B."/>
            <person name="Rigling D."/>
            <person name="Barry K."/>
            <person name="Lee J."/>
            <person name="Mihaltcheva S."/>
            <person name="LaButti K."/>
            <person name="Lipzen A."/>
            <person name="Waldron R."/>
            <person name="Moloney N.M."/>
            <person name="Sperisen C."/>
            <person name="Kredics L."/>
            <person name="Vagvoelgyi C."/>
            <person name="Patrignani A."/>
            <person name="Fitzpatrick D."/>
            <person name="Nagy I."/>
            <person name="Doyle S."/>
            <person name="Anderson J.B."/>
            <person name="Grigoriev I.V."/>
            <person name="Gueldener U."/>
            <person name="Muensterkoetter M."/>
            <person name="Nagy L.G."/>
        </authorList>
    </citation>
    <scope>NUCLEOTIDE SEQUENCE [LARGE SCALE GENOMIC DNA]</scope>
    <source>
        <strain evidence="2">C18/9</strain>
    </source>
</reference>
<protein>
    <submittedName>
        <fullName evidence="1">Uncharacterized protein</fullName>
    </submittedName>
</protein>
<evidence type="ECO:0000313" key="2">
    <source>
        <dbReference type="Proteomes" id="UP000219338"/>
    </source>
</evidence>
<sequence>MGLVRIVAGLFKVSESAVQQEIDQMKSIDTDKAVLTDLKVYLKNINAGLYGRGDVPLGCIPQRLQKSGQQRTQGFFLLHLHYHTERLSDIYGNLFNVVLPSLYHVMDALLFMDELDNLLTTSLIASIFVCSQANTSSHARQRACTIPSPQRSSVDGVLPRRNRFPAEFVAMLQKREEMGTTESKEYQAGATTLMKYYSRMLYRLLKRT</sequence>
<dbReference type="STRING" id="47428.A0A284RR81"/>
<accession>A0A284RR81</accession>
<keyword evidence="2" id="KW-1185">Reference proteome</keyword>
<dbReference type="EMBL" id="FUEG01000013">
    <property type="protein sequence ID" value="SJL11228.1"/>
    <property type="molecule type" value="Genomic_DNA"/>
</dbReference>
<organism evidence="1 2">
    <name type="scientific">Armillaria ostoyae</name>
    <name type="common">Armillaria root rot fungus</name>
    <dbReference type="NCBI Taxonomy" id="47428"/>
    <lineage>
        <taxon>Eukaryota</taxon>
        <taxon>Fungi</taxon>
        <taxon>Dikarya</taxon>
        <taxon>Basidiomycota</taxon>
        <taxon>Agaricomycotina</taxon>
        <taxon>Agaricomycetes</taxon>
        <taxon>Agaricomycetidae</taxon>
        <taxon>Agaricales</taxon>
        <taxon>Marasmiineae</taxon>
        <taxon>Physalacriaceae</taxon>
        <taxon>Armillaria</taxon>
    </lineage>
</organism>
<name>A0A284RR81_ARMOS</name>
<dbReference type="Proteomes" id="UP000219338">
    <property type="component" value="Unassembled WGS sequence"/>
</dbReference>
<gene>
    <name evidence="1" type="ORF">ARMOST_14631</name>
</gene>
<proteinExistence type="predicted"/>
<dbReference type="AlphaFoldDB" id="A0A284RR81"/>
<evidence type="ECO:0000313" key="1">
    <source>
        <dbReference type="EMBL" id="SJL11228.1"/>
    </source>
</evidence>